<comment type="similarity">
    <text evidence="3">Belongs to the peroxisomal targeting signal receptor family.</text>
</comment>
<dbReference type="EMBL" id="ASPP01006585">
    <property type="protein sequence ID" value="ETO28581.1"/>
    <property type="molecule type" value="Genomic_DNA"/>
</dbReference>
<evidence type="ECO:0000256" key="4">
    <source>
        <dbReference type="ARBA" id="ARBA00022490"/>
    </source>
</evidence>
<comment type="caution">
    <text evidence="10">The sequence shown here is derived from an EMBL/GenBank/DDBJ whole genome shotgun (WGS) entry which is preliminary data.</text>
</comment>
<sequence length="370" mass="42526">MLFHFFSMKTNFESKKLEKKENVDDHSNKSELVGQTATEEKKSLSVAERETRIVKCNEESELQYVFVKPMENKYWTSWKDALLYEKGLQLMGESESQDAILCFEALVGHPKNAKLPTNIQLSDVWRMLGECQMENECELLAIAAFEQCLKMNHNDVLAMVKLAMAYANEGDSNKVIHYLCMCLQRNGTYKQWLDRHHKTYPNEANANIAFELIDLYLGIAVDEKETNVETHKILGVLYSVTTDFSKATDQFKICVRLQPDNHALWNQLGACLSNAGLFKSALDAYQKAIDRRPNYVRALTNMAVAHFNDKHFDTSCQYYLKALLQNPNADVWEDFASTLRAANKGKIADLILAYPEKRDIKQIWLLCIQH</sequence>
<dbReference type="GO" id="GO:0005778">
    <property type="term" value="C:peroxisomal membrane"/>
    <property type="evidence" value="ECO:0007669"/>
    <property type="project" value="TreeGrafter"/>
</dbReference>
<evidence type="ECO:0000256" key="8">
    <source>
        <dbReference type="PROSITE-ProRule" id="PRU00339"/>
    </source>
</evidence>
<protein>
    <submittedName>
        <fullName evidence="10">Uncharacterized protein</fullName>
    </submittedName>
</protein>
<dbReference type="PANTHER" id="PTHR10130">
    <property type="entry name" value="PEROXISOMAL TARGETING SIGNAL 1 RECEPTOR PEX5"/>
    <property type="match status" value="1"/>
</dbReference>
<evidence type="ECO:0000256" key="6">
    <source>
        <dbReference type="ARBA" id="ARBA00022803"/>
    </source>
</evidence>
<dbReference type="GO" id="GO:0005052">
    <property type="term" value="F:peroxisome matrix targeting signal-1 binding"/>
    <property type="evidence" value="ECO:0007669"/>
    <property type="project" value="TreeGrafter"/>
</dbReference>
<dbReference type="InterPro" id="IPR024111">
    <property type="entry name" value="PEX5/PEX5L"/>
</dbReference>
<dbReference type="PROSITE" id="PS50005">
    <property type="entry name" value="TPR"/>
    <property type="match status" value="2"/>
</dbReference>
<keyword evidence="5" id="KW-0677">Repeat</keyword>
<dbReference type="InterPro" id="IPR011990">
    <property type="entry name" value="TPR-like_helical_dom_sf"/>
</dbReference>
<feature type="repeat" description="TPR" evidence="8">
    <location>
        <begin position="228"/>
        <end position="261"/>
    </location>
</feature>
<keyword evidence="7" id="KW-0576">Peroxisome</keyword>
<evidence type="ECO:0000256" key="9">
    <source>
        <dbReference type="SAM" id="MobiDB-lite"/>
    </source>
</evidence>
<feature type="compositionally biased region" description="Basic and acidic residues" evidence="9">
    <location>
        <begin position="17"/>
        <end position="29"/>
    </location>
</feature>
<name>X6NRD2_RETFI</name>
<evidence type="ECO:0000256" key="3">
    <source>
        <dbReference type="ARBA" id="ARBA00005348"/>
    </source>
</evidence>
<evidence type="ECO:0000313" key="10">
    <source>
        <dbReference type="EMBL" id="ETO28581.1"/>
    </source>
</evidence>
<reference evidence="10 11" key="1">
    <citation type="journal article" date="2013" name="Curr. Biol.">
        <title>The Genome of the Foraminiferan Reticulomyxa filosa.</title>
        <authorList>
            <person name="Glockner G."/>
            <person name="Hulsmann N."/>
            <person name="Schleicher M."/>
            <person name="Noegel A.A."/>
            <person name="Eichinger L."/>
            <person name="Gallinger C."/>
            <person name="Pawlowski J."/>
            <person name="Sierra R."/>
            <person name="Euteneuer U."/>
            <person name="Pillet L."/>
            <person name="Moustafa A."/>
            <person name="Platzer M."/>
            <person name="Groth M."/>
            <person name="Szafranski K."/>
            <person name="Schliwa M."/>
        </authorList>
    </citation>
    <scope>NUCLEOTIDE SEQUENCE [LARGE SCALE GENOMIC DNA]</scope>
</reference>
<keyword evidence="6 8" id="KW-0802">TPR repeat</keyword>
<accession>X6NRD2</accession>
<dbReference type="Pfam" id="PF00515">
    <property type="entry name" value="TPR_1"/>
    <property type="match status" value="1"/>
</dbReference>
<evidence type="ECO:0000313" key="11">
    <source>
        <dbReference type="Proteomes" id="UP000023152"/>
    </source>
</evidence>
<dbReference type="OrthoDB" id="10006023at2759"/>
<dbReference type="SMART" id="SM00028">
    <property type="entry name" value="TPR"/>
    <property type="match status" value="5"/>
</dbReference>
<comment type="subcellular location">
    <subcellularLocation>
        <location evidence="2">Cytoplasm</location>
    </subcellularLocation>
    <subcellularLocation>
        <location evidence="1">Peroxisome</location>
    </subcellularLocation>
</comment>
<keyword evidence="11" id="KW-1185">Reference proteome</keyword>
<evidence type="ECO:0000256" key="1">
    <source>
        <dbReference type="ARBA" id="ARBA00004275"/>
    </source>
</evidence>
<dbReference type="PANTHER" id="PTHR10130:SF0">
    <property type="entry name" value="GH08708P"/>
    <property type="match status" value="1"/>
</dbReference>
<proteinExistence type="inferred from homology"/>
<dbReference type="SUPFAM" id="SSF48452">
    <property type="entry name" value="TPR-like"/>
    <property type="match status" value="1"/>
</dbReference>
<feature type="region of interest" description="Disordered" evidence="9">
    <location>
        <begin position="17"/>
        <end position="43"/>
    </location>
</feature>
<gene>
    <name evidence="10" type="ORF">RFI_08549</name>
</gene>
<dbReference type="GO" id="GO:0016560">
    <property type="term" value="P:protein import into peroxisome matrix, docking"/>
    <property type="evidence" value="ECO:0007669"/>
    <property type="project" value="TreeGrafter"/>
</dbReference>
<keyword evidence="4" id="KW-0963">Cytoplasm</keyword>
<dbReference type="GO" id="GO:0005829">
    <property type="term" value="C:cytosol"/>
    <property type="evidence" value="ECO:0007669"/>
    <property type="project" value="TreeGrafter"/>
</dbReference>
<evidence type="ECO:0000256" key="2">
    <source>
        <dbReference type="ARBA" id="ARBA00004496"/>
    </source>
</evidence>
<feature type="repeat" description="TPR" evidence="8">
    <location>
        <begin position="262"/>
        <end position="295"/>
    </location>
</feature>
<dbReference type="Proteomes" id="UP000023152">
    <property type="component" value="Unassembled WGS sequence"/>
</dbReference>
<organism evidence="10 11">
    <name type="scientific">Reticulomyxa filosa</name>
    <dbReference type="NCBI Taxonomy" id="46433"/>
    <lineage>
        <taxon>Eukaryota</taxon>
        <taxon>Sar</taxon>
        <taxon>Rhizaria</taxon>
        <taxon>Retaria</taxon>
        <taxon>Foraminifera</taxon>
        <taxon>Monothalamids</taxon>
        <taxon>Reticulomyxidae</taxon>
        <taxon>Reticulomyxa</taxon>
    </lineage>
</organism>
<dbReference type="AlphaFoldDB" id="X6NRD2"/>
<dbReference type="Gene3D" id="1.25.40.10">
    <property type="entry name" value="Tetratricopeptide repeat domain"/>
    <property type="match status" value="1"/>
</dbReference>
<evidence type="ECO:0000256" key="5">
    <source>
        <dbReference type="ARBA" id="ARBA00022737"/>
    </source>
</evidence>
<evidence type="ECO:0000256" key="7">
    <source>
        <dbReference type="ARBA" id="ARBA00023140"/>
    </source>
</evidence>
<dbReference type="InterPro" id="IPR019734">
    <property type="entry name" value="TPR_rpt"/>
</dbReference>